<organism evidence="6 7">
    <name type="scientific">Hymenobacter volaticus</name>
    <dbReference type="NCBI Taxonomy" id="2932254"/>
    <lineage>
        <taxon>Bacteria</taxon>
        <taxon>Pseudomonadati</taxon>
        <taxon>Bacteroidota</taxon>
        <taxon>Cytophagia</taxon>
        <taxon>Cytophagales</taxon>
        <taxon>Hymenobacteraceae</taxon>
        <taxon>Hymenobacter</taxon>
    </lineage>
</organism>
<gene>
    <name evidence="6" type="ORF">MUN86_23445</name>
</gene>
<dbReference type="PANTHER" id="PTHR10161">
    <property type="entry name" value="TARTRATE-RESISTANT ACID PHOSPHATASE TYPE 5"/>
    <property type="match status" value="1"/>
</dbReference>
<dbReference type="EMBL" id="CP095062">
    <property type="protein sequence ID" value="UOQ68677.1"/>
    <property type="molecule type" value="Genomic_DNA"/>
</dbReference>
<dbReference type="InterPro" id="IPR051558">
    <property type="entry name" value="Metallophosphoesterase_PAP"/>
</dbReference>
<protein>
    <submittedName>
        <fullName evidence="6">Metallophosphoesterase</fullName>
    </submittedName>
</protein>
<evidence type="ECO:0000313" key="7">
    <source>
        <dbReference type="Proteomes" id="UP000830401"/>
    </source>
</evidence>
<dbReference type="InterPro" id="IPR029052">
    <property type="entry name" value="Metallo-depent_PP-like"/>
</dbReference>
<keyword evidence="6" id="KW-0614">Plasmid</keyword>
<reference evidence="6" key="1">
    <citation type="submission" date="2022-04" db="EMBL/GenBank/DDBJ databases">
        <title>Hymenobacter sp. isolated from the air.</title>
        <authorList>
            <person name="Won M."/>
            <person name="Lee C.-M."/>
            <person name="Woen H.-Y."/>
            <person name="Kwon S.-W."/>
        </authorList>
    </citation>
    <scope>NUCLEOTIDE SEQUENCE</scope>
    <source>
        <strain evidence="6">5420S-77</strain>
        <plasmid evidence="6">unnamed1</plasmid>
    </source>
</reference>
<dbReference type="PANTHER" id="PTHR10161:SF14">
    <property type="entry name" value="TARTRATE-RESISTANT ACID PHOSPHATASE TYPE 5"/>
    <property type="match status" value="1"/>
</dbReference>
<feature type="signal peptide" evidence="3">
    <location>
        <begin position="1"/>
        <end position="23"/>
    </location>
</feature>
<keyword evidence="1 3" id="KW-0732">Signal</keyword>
<feature type="domain" description="Secretion system C-terminal sorting" evidence="5">
    <location>
        <begin position="291"/>
        <end position="366"/>
    </location>
</feature>
<evidence type="ECO:0000256" key="3">
    <source>
        <dbReference type="SAM" id="SignalP"/>
    </source>
</evidence>
<evidence type="ECO:0000256" key="1">
    <source>
        <dbReference type="ARBA" id="ARBA00022729"/>
    </source>
</evidence>
<dbReference type="InterPro" id="IPR026444">
    <property type="entry name" value="Secre_tail"/>
</dbReference>
<proteinExistence type="predicted"/>
<feature type="chain" id="PRO_5045896601" evidence="3">
    <location>
        <begin position="24"/>
        <end position="367"/>
    </location>
</feature>
<dbReference type="Proteomes" id="UP000830401">
    <property type="component" value="Plasmid unnamed1"/>
</dbReference>
<accession>A0ABY4GD29</accession>
<keyword evidence="2" id="KW-0378">Hydrolase</keyword>
<geneLocation type="plasmid" evidence="6 7">
    <name>unnamed1</name>
</geneLocation>
<dbReference type="Gene3D" id="2.60.40.4070">
    <property type="match status" value="1"/>
</dbReference>
<evidence type="ECO:0000259" key="4">
    <source>
        <dbReference type="Pfam" id="PF00149"/>
    </source>
</evidence>
<feature type="domain" description="Calcineurin-like phosphoesterase" evidence="4">
    <location>
        <begin position="21"/>
        <end position="208"/>
    </location>
</feature>
<sequence>MFRFALFLHLWIAAGICYSQRFAAIGDYGFAGPAERDVADLVKSWDPEFIITLGDNNYDLGDSTTIDQNIGQYYHSYIYKYRGRYGPSASTNRFFPSLGNHDYYTRNGEAYRDYFTLPGNGRYYEFVRGDVHLFAVNSDPAEPDGIKINSIQAQWLQERLAASKARWKVVYFHHAPYSSGAHGSTRNLQWPFREWGASLILAGHDHHYERLMVDELPYIVNGLGGRSLYRVNPTRLPESQAIFNADYGAMLLQANVDSLTLQFYTRRGVLRDTYVLHQPLSPEPKLHPVTPNPFEDATRVTFSLPSLMTVDIRVYNTLGKEVISLYQGTLQAGHHQLTWQRNALPAGLYFVQLQANNQTQTTRAVIM</sequence>
<evidence type="ECO:0000256" key="2">
    <source>
        <dbReference type="ARBA" id="ARBA00022801"/>
    </source>
</evidence>
<dbReference type="RefSeq" id="WP_245126117.1">
    <property type="nucleotide sequence ID" value="NZ_CP095062.1"/>
</dbReference>
<dbReference type="NCBIfam" id="TIGR04183">
    <property type="entry name" value="Por_Secre_tail"/>
    <property type="match status" value="1"/>
</dbReference>
<dbReference type="InterPro" id="IPR004843">
    <property type="entry name" value="Calcineurin-like_PHP"/>
</dbReference>
<keyword evidence="7" id="KW-1185">Reference proteome</keyword>
<evidence type="ECO:0000259" key="5">
    <source>
        <dbReference type="Pfam" id="PF18962"/>
    </source>
</evidence>
<name>A0ABY4GD29_9BACT</name>
<dbReference type="Pfam" id="PF18962">
    <property type="entry name" value="Por_Secre_tail"/>
    <property type="match status" value="1"/>
</dbReference>
<dbReference type="Pfam" id="PF00149">
    <property type="entry name" value="Metallophos"/>
    <property type="match status" value="1"/>
</dbReference>
<evidence type="ECO:0000313" key="6">
    <source>
        <dbReference type="EMBL" id="UOQ68677.1"/>
    </source>
</evidence>
<dbReference type="Gene3D" id="3.60.21.10">
    <property type="match status" value="1"/>
</dbReference>
<dbReference type="SUPFAM" id="SSF56300">
    <property type="entry name" value="Metallo-dependent phosphatases"/>
    <property type="match status" value="1"/>
</dbReference>